<dbReference type="RefSeq" id="WP_279299581.1">
    <property type="nucleotide sequence ID" value="NZ_JAOTIF010000029.1"/>
</dbReference>
<comment type="caution">
    <text evidence="2">The sequence shown here is derived from an EMBL/GenBank/DDBJ whole genome shotgun (WGS) entry which is preliminary data.</text>
</comment>
<name>A0A9X3BHB8_9BACT</name>
<dbReference type="AlphaFoldDB" id="A0A9X3BHB8"/>
<proteinExistence type="predicted"/>
<protein>
    <submittedName>
        <fullName evidence="2">Uncharacterized protein</fullName>
    </submittedName>
</protein>
<reference evidence="2" key="2">
    <citation type="submission" date="2023-04" db="EMBL/GenBank/DDBJ databases">
        <title>Paracnuella aquatica gen. nov., sp. nov., a member of the family Chitinophagaceae isolated from a hot spring.</title>
        <authorList>
            <person name="Wang C."/>
        </authorList>
    </citation>
    <scope>NUCLEOTIDE SEQUENCE</scope>
    <source>
        <strain evidence="2">LB-8</strain>
    </source>
</reference>
<sequence length="240" mass="27446">MKRFLLYTLLFLLAQPLFATSIVILVTPYYVVMGTDSRRTILDGNANVSEKVSVCKINRVRNYCYALAGMVASRNTFSAHKIINKELKRAKDYNQAVSRIKQEIKKALHNEFMYQKLFQPELYKKSVASKRNILEVALVSIKDNKPQVQIIGFEFTDENEIDVKDYTEKCPGDCPPQQSQFYFLGDYSGIEKYFDTKPKVSDPVSFVEQLIRIQSQTTPSSVAAPINIVKFSSNGVEWIK</sequence>
<evidence type="ECO:0000313" key="2">
    <source>
        <dbReference type="EMBL" id="MCU7552144.1"/>
    </source>
</evidence>
<gene>
    <name evidence="2" type="ORF">OCK74_23700</name>
</gene>
<dbReference type="Proteomes" id="UP001155483">
    <property type="component" value="Unassembled WGS sequence"/>
</dbReference>
<reference evidence="2" key="1">
    <citation type="submission" date="2022-09" db="EMBL/GenBank/DDBJ databases">
        <authorList>
            <person name="Yuan C."/>
            <person name="Ke Z."/>
        </authorList>
    </citation>
    <scope>NUCLEOTIDE SEQUENCE</scope>
    <source>
        <strain evidence="2">LB-8</strain>
    </source>
</reference>
<evidence type="ECO:0000313" key="3">
    <source>
        <dbReference type="Proteomes" id="UP001155483"/>
    </source>
</evidence>
<feature type="coiled-coil region" evidence="1">
    <location>
        <begin position="83"/>
        <end position="110"/>
    </location>
</feature>
<organism evidence="2 3">
    <name type="scientific">Paraflavisolibacter caeni</name>
    <dbReference type="NCBI Taxonomy" id="2982496"/>
    <lineage>
        <taxon>Bacteria</taxon>
        <taxon>Pseudomonadati</taxon>
        <taxon>Bacteroidota</taxon>
        <taxon>Chitinophagia</taxon>
        <taxon>Chitinophagales</taxon>
        <taxon>Chitinophagaceae</taxon>
        <taxon>Paraflavisolibacter</taxon>
    </lineage>
</organism>
<accession>A0A9X3BHB8</accession>
<keyword evidence="3" id="KW-1185">Reference proteome</keyword>
<keyword evidence="1" id="KW-0175">Coiled coil</keyword>
<evidence type="ECO:0000256" key="1">
    <source>
        <dbReference type="SAM" id="Coils"/>
    </source>
</evidence>
<dbReference type="EMBL" id="JAOTIF010000029">
    <property type="protein sequence ID" value="MCU7552144.1"/>
    <property type="molecule type" value="Genomic_DNA"/>
</dbReference>